<comment type="caution">
    <text evidence="2">The sequence shown here is derived from an EMBL/GenBank/DDBJ whole genome shotgun (WGS) entry which is preliminary data.</text>
</comment>
<evidence type="ECO:0000256" key="1">
    <source>
        <dbReference type="SAM" id="MobiDB-lite"/>
    </source>
</evidence>
<dbReference type="EMBL" id="JANQDX010000016">
    <property type="protein sequence ID" value="KAL0909947.1"/>
    <property type="molecule type" value="Genomic_DNA"/>
</dbReference>
<gene>
    <name evidence="2" type="ORF">M5K25_020859</name>
</gene>
<proteinExistence type="predicted"/>
<accession>A0ABD0UAZ2</accession>
<dbReference type="Proteomes" id="UP001552299">
    <property type="component" value="Unassembled WGS sequence"/>
</dbReference>
<name>A0ABD0UAZ2_DENTH</name>
<reference evidence="2 3" key="1">
    <citation type="journal article" date="2024" name="Plant Biotechnol. J.">
        <title>Dendrobium thyrsiflorum genome and its molecular insights into genes involved in important horticultural traits.</title>
        <authorList>
            <person name="Chen B."/>
            <person name="Wang J.Y."/>
            <person name="Zheng P.J."/>
            <person name="Li K.L."/>
            <person name="Liang Y.M."/>
            <person name="Chen X.F."/>
            <person name="Zhang C."/>
            <person name="Zhao X."/>
            <person name="He X."/>
            <person name="Zhang G.Q."/>
            <person name="Liu Z.J."/>
            <person name="Xu Q."/>
        </authorList>
    </citation>
    <scope>NUCLEOTIDE SEQUENCE [LARGE SCALE GENOMIC DNA]</scope>
    <source>
        <strain evidence="2">GZMU011</strain>
    </source>
</reference>
<feature type="compositionally biased region" description="Basic residues" evidence="1">
    <location>
        <begin position="274"/>
        <end position="285"/>
    </location>
</feature>
<dbReference type="AlphaFoldDB" id="A0ABD0UAZ2"/>
<feature type="compositionally biased region" description="Basic and acidic residues" evidence="1">
    <location>
        <begin position="264"/>
        <end position="273"/>
    </location>
</feature>
<feature type="region of interest" description="Disordered" evidence="1">
    <location>
        <begin position="1"/>
        <end position="21"/>
    </location>
</feature>
<evidence type="ECO:0000313" key="3">
    <source>
        <dbReference type="Proteomes" id="UP001552299"/>
    </source>
</evidence>
<sequence length="285" mass="32387">MVGNDLHVGGPPRPALSQPNPTRICPIVLSSDRIEQTSALTFPNRTLDEVWAHAREGPARLVFSCSTYARMKRCSASSSCLTSHLLCPKHTHGYAQEEERTRALDFNLRNTTISVYTHRPDSAWNNFSSPRRSGNHIQLLACRPISSGMIPYRPIRLVQKLDTNRPDNLRTLFLRQRTALPPAENRSFSNLSAKAENLCSFSPLPGRSSHRPRRCVTIVPKINLRLRKEYMDDRQIILDDQVNYQSSRKPDHVKADCPTLKAHPSKEKGEEKPKFKKGKKIQKAF</sequence>
<protein>
    <submittedName>
        <fullName evidence="2">Uncharacterized protein</fullName>
    </submittedName>
</protein>
<organism evidence="2 3">
    <name type="scientific">Dendrobium thyrsiflorum</name>
    <name type="common">Pinecone-like raceme dendrobium</name>
    <name type="synonym">Orchid</name>
    <dbReference type="NCBI Taxonomy" id="117978"/>
    <lineage>
        <taxon>Eukaryota</taxon>
        <taxon>Viridiplantae</taxon>
        <taxon>Streptophyta</taxon>
        <taxon>Embryophyta</taxon>
        <taxon>Tracheophyta</taxon>
        <taxon>Spermatophyta</taxon>
        <taxon>Magnoliopsida</taxon>
        <taxon>Liliopsida</taxon>
        <taxon>Asparagales</taxon>
        <taxon>Orchidaceae</taxon>
        <taxon>Epidendroideae</taxon>
        <taxon>Malaxideae</taxon>
        <taxon>Dendrobiinae</taxon>
        <taxon>Dendrobium</taxon>
    </lineage>
</organism>
<keyword evidence="3" id="KW-1185">Reference proteome</keyword>
<feature type="region of interest" description="Disordered" evidence="1">
    <location>
        <begin position="245"/>
        <end position="285"/>
    </location>
</feature>
<evidence type="ECO:0000313" key="2">
    <source>
        <dbReference type="EMBL" id="KAL0909947.1"/>
    </source>
</evidence>